<feature type="non-terminal residue" evidence="1">
    <location>
        <position position="83"/>
    </location>
</feature>
<evidence type="ECO:0000313" key="1">
    <source>
        <dbReference type="EMBL" id="CAH0713027.1"/>
    </source>
</evidence>
<dbReference type="AlphaFoldDB" id="A0A8J9UG09"/>
<name>A0A8J9UG09_9NEOP</name>
<proteinExistence type="predicted"/>
<sequence>MSCVNVSNSSISASLIGYYVKGLSAIETSPAQRKYVSTRIPNWNQPHAALCRPPLAASRRPNCGPGGRKLVATFGETRTNLHH</sequence>
<protein>
    <submittedName>
        <fullName evidence="1">Uncharacterized protein</fullName>
    </submittedName>
</protein>
<keyword evidence="2" id="KW-1185">Reference proteome</keyword>
<dbReference type="EMBL" id="OV170221">
    <property type="protein sequence ID" value="CAH0713027.1"/>
    <property type="molecule type" value="Genomic_DNA"/>
</dbReference>
<gene>
    <name evidence="1" type="ORF">BINO364_LOCUS227</name>
</gene>
<accession>A0A8J9UG09</accession>
<dbReference type="Proteomes" id="UP000838878">
    <property type="component" value="Chromosome 1"/>
</dbReference>
<reference evidence="1" key="1">
    <citation type="submission" date="2021-12" db="EMBL/GenBank/DDBJ databases">
        <authorList>
            <person name="Martin H S."/>
        </authorList>
    </citation>
    <scope>NUCLEOTIDE SEQUENCE</scope>
</reference>
<evidence type="ECO:0000313" key="2">
    <source>
        <dbReference type="Proteomes" id="UP000838878"/>
    </source>
</evidence>
<organism evidence="1 2">
    <name type="scientific">Brenthis ino</name>
    <name type="common">lesser marbled fritillary</name>
    <dbReference type="NCBI Taxonomy" id="405034"/>
    <lineage>
        <taxon>Eukaryota</taxon>
        <taxon>Metazoa</taxon>
        <taxon>Ecdysozoa</taxon>
        <taxon>Arthropoda</taxon>
        <taxon>Hexapoda</taxon>
        <taxon>Insecta</taxon>
        <taxon>Pterygota</taxon>
        <taxon>Neoptera</taxon>
        <taxon>Endopterygota</taxon>
        <taxon>Lepidoptera</taxon>
        <taxon>Glossata</taxon>
        <taxon>Ditrysia</taxon>
        <taxon>Papilionoidea</taxon>
        <taxon>Nymphalidae</taxon>
        <taxon>Heliconiinae</taxon>
        <taxon>Argynnini</taxon>
        <taxon>Brenthis</taxon>
    </lineage>
</organism>